<reference evidence="4 5" key="1">
    <citation type="submission" date="2017-09" db="EMBL/GenBank/DDBJ databases">
        <title>The Catabolism of 3,6-Dichlorosalicylic acid is Initiated by the Cytochrome P450 Monooxygenase DsmABC in Rhizorhabdus dicambivorans Ndbn-20.</title>
        <authorList>
            <person name="Na L."/>
        </authorList>
    </citation>
    <scope>NUCLEOTIDE SEQUENCE [LARGE SCALE GENOMIC DNA]</scope>
    <source>
        <strain evidence="4 5">Ndbn-20m</strain>
    </source>
</reference>
<organism evidence="4 5">
    <name type="scientific">Rhizorhabdus dicambivorans</name>
    <dbReference type="NCBI Taxonomy" id="1850238"/>
    <lineage>
        <taxon>Bacteria</taxon>
        <taxon>Pseudomonadati</taxon>
        <taxon>Pseudomonadota</taxon>
        <taxon>Alphaproteobacteria</taxon>
        <taxon>Sphingomonadales</taxon>
        <taxon>Sphingomonadaceae</taxon>
        <taxon>Rhizorhabdus</taxon>
    </lineage>
</organism>
<keyword evidence="5" id="KW-1185">Reference proteome</keyword>
<comment type="caution">
    <text evidence="4">The sequence shown here is derived from an EMBL/GenBank/DDBJ whole genome shotgun (WGS) entry which is preliminary data.</text>
</comment>
<keyword evidence="2" id="KW-0288">FMN</keyword>
<evidence type="ECO:0000256" key="3">
    <source>
        <dbReference type="ARBA" id="ARBA00023002"/>
    </source>
</evidence>
<sequence>MAIRTRITQLLGIEAPIVQGGMMWVGRAELAAAVSNAGGLGMLTTLTQPTPDELRREIERCRSLTDRPFGVNLTILPSVNPPPYADYRDAIIDSGIKIVETAGSRPQAFVEAFKAAGVVVLHKCTSVRHAVSAEQMGVDVISIDGFECAGHPGEDDVPGLVLIPATADNIRIPIIASGGLGDGRGLAAALALGAEGINMGTRFCATVEAPIHENVKQFIVNNDERATHLIFRRFKNTGRVAKNSISDEVVAISSRPGAEFEDIRPLVAGQRGRAALEEGDVEAGLIWAGQVQGLIHDIPTCEALISRIVAEAETIIRGRLSRVLHLGQDSVGKHAIG</sequence>
<dbReference type="PANTHER" id="PTHR32332:SF20">
    <property type="entry name" value="2-NITROPROPANE DIOXYGENASE-LIKE PROTEIN"/>
    <property type="match status" value="1"/>
</dbReference>
<dbReference type="Proteomes" id="UP000218934">
    <property type="component" value="Unassembled WGS sequence"/>
</dbReference>
<dbReference type="EMBL" id="NWUF01000038">
    <property type="protein sequence ID" value="PCE40005.1"/>
    <property type="molecule type" value="Genomic_DNA"/>
</dbReference>
<evidence type="ECO:0000256" key="2">
    <source>
        <dbReference type="ARBA" id="ARBA00022643"/>
    </source>
</evidence>
<keyword evidence="4" id="KW-0503">Monooxygenase</keyword>
<evidence type="ECO:0000313" key="4">
    <source>
        <dbReference type="EMBL" id="PCE40005.1"/>
    </source>
</evidence>
<dbReference type="InterPro" id="IPR004136">
    <property type="entry name" value="NMO"/>
</dbReference>
<gene>
    <name evidence="4" type="ORF">COO09_22635</name>
</gene>
<dbReference type="RefSeq" id="WP_066969364.1">
    <property type="nucleotide sequence ID" value="NZ_CP023449.1"/>
</dbReference>
<dbReference type="AlphaFoldDB" id="A0A2A4FMM0"/>
<dbReference type="OrthoDB" id="9778912at2"/>
<evidence type="ECO:0000256" key="1">
    <source>
        <dbReference type="ARBA" id="ARBA00022630"/>
    </source>
</evidence>
<evidence type="ECO:0000313" key="5">
    <source>
        <dbReference type="Proteomes" id="UP000218934"/>
    </source>
</evidence>
<dbReference type="PANTHER" id="PTHR32332">
    <property type="entry name" value="2-NITROPROPANE DIOXYGENASE"/>
    <property type="match status" value="1"/>
</dbReference>
<keyword evidence="1" id="KW-0285">Flavoprotein</keyword>
<dbReference type="KEGG" id="rdi:CMV14_10015"/>
<protein>
    <submittedName>
        <fullName evidence="4">Nitronate monooxygenase</fullName>
    </submittedName>
</protein>
<dbReference type="Pfam" id="PF03060">
    <property type="entry name" value="NMO"/>
    <property type="match status" value="1"/>
</dbReference>
<dbReference type="SUPFAM" id="SSF51412">
    <property type="entry name" value="Inosine monophosphate dehydrogenase (IMPDH)"/>
    <property type="match status" value="1"/>
</dbReference>
<dbReference type="InterPro" id="IPR013785">
    <property type="entry name" value="Aldolase_TIM"/>
</dbReference>
<accession>A0A2A4FMM0</accession>
<keyword evidence="3" id="KW-0560">Oxidoreductase</keyword>
<proteinExistence type="predicted"/>
<dbReference type="Gene3D" id="3.20.20.70">
    <property type="entry name" value="Aldolase class I"/>
    <property type="match status" value="1"/>
</dbReference>
<name>A0A2A4FMM0_9SPHN</name>
<dbReference type="CDD" id="cd04730">
    <property type="entry name" value="NPD_like"/>
    <property type="match status" value="1"/>
</dbReference>
<dbReference type="GO" id="GO:0018580">
    <property type="term" value="F:nitronate monooxygenase activity"/>
    <property type="evidence" value="ECO:0007669"/>
    <property type="project" value="InterPro"/>
</dbReference>